<dbReference type="NCBIfam" id="TIGR04035">
    <property type="entry name" value="glucan_65_rpt"/>
    <property type="match status" value="4"/>
</dbReference>
<dbReference type="Gene3D" id="2.10.270.10">
    <property type="entry name" value="Cholin Binding"/>
    <property type="match status" value="5"/>
</dbReference>
<dbReference type="PROSITE" id="PS51170">
    <property type="entry name" value="CW"/>
    <property type="match status" value="5"/>
</dbReference>
<dbReference type="Pfam" id="PF19127">
    <property type="entry name" value="Choline_bind_3"/>
    <property type="match status" value="4"/>
</dbReference>
<feature type="repeat" description="Cell wall-binding" evidence="2">
    <location>
        <begin position="391"/>
        <end position="410"/>
    </location>
</feature>
<feature type="repeat" description="Cell wall-binding" evidence="2">
    <location>
        <begin position="133"/>
        <end position="152"/>
    </location>
</feature>
<dbReference type="InterPro" id="IPR018337">
    <property type="entry name" value="Cell_wall/Cho-bd_repeat"/>
</dbReference>
<evidence type="ECO:0000313" key="5">
    <source>
        <dbReference type="EMBL" id="MBM7635280.1"/>
    </source>
</evidence>
<dbReference type="InterPro" id="IPR027636">
    <property type="entry name" value="Glucan-bd_rpt"/>
</dbReference>
<accession>A0ABS2PIL6</accession>
<sequence length="557" mass="62650">MKKNQFRLKTSKKSIISLATVSALSLAILSQGATLTLAEDQTSESTTVTTETSSATSAQSETTSIQSTTEGEATSSELSTETETETTTTSETETETEAEATTTTDSKQAETKTQGWVGNDGKWYYYNEDGKPLTGQQTIDGTSYYFNEDGSQQKGGSVIIDGTTYFADSDTGKLDKGQWISAGSWTYPSGDTDYYWAYKANGKNVKGFQTIDGDEYYFYDSGRQAKGSLIENEDGSLSYFDSKSGKKVYGPKWVSVAFKFPRGTAMIRQAFIGTDGKAVNGLQVIDGKTYYFQNNYPTTSQKVTLDGVDYYFDKDGVGTRLSNPTYKNQYYTEDGKWYYAGSDGKALTGSQTIDGVSVYFNKDGSQVKGDFENQNPYTGHYYDPDTGAMWKNRFVEYEGKWYYLDEDGETVRGAQLYNNQTLFFDTYGRQIKGELTYQPTWTKASNGNYFYRADNNFAYYYYDKDTGARAQSQYVLIDNHWYYFDENGRRVSGAKTIDNQDVYFDERTNIQVKGDFVTLDGKKYYYDDNSGARVKNETRRINGKTYQFDANGVATEI</sequence>
<feature type="compositionally biased region" description="Low complexity" evidence="3">
    <location>
        <begin position="43"/>
        <end position="91"/>
    </location>
</feature>
<feature type="repeat" description="Cell wall-binding" evidence="2">
    <location>
        <begin position="471"/>
        <end position="490"/>
    </location>
</feature>
<evidence type="ECO:0000256" key="3">
    <source>
        <dbReference type="SAM" id="MobiDB-lite"/>
    </source>
</evidence>
<reference evidence="5 6" key="1">
    <citation type="submission" date="2021-01" db="EMBL/GenBank/DDBJ databases">
        <title>Genomic Encyclopedia of Type Strains, Phase IV (KMG-IV): sequencing the most valuable type-strain genomes for metagenomic binning, comparative biology and taxonomic classification.</title>
        <authorList>
            <person name="Goeker M."/>
        </authorList>
    </citation>
    <scope>NUCLEOTIDE SEQUENCE [LARGE SCALE GENOMIC DNA]</scope>
    <source>
        <strain evidence="5 6">DSM 27513</strain>
    </source>
</reference>
<evidence type="ECO:0000313" key="6">
    <source>
        <dbReference type="Proteomes" id="UP000809081"/>
    </source>
</evidence>
<comment type="caution">
    <text evidence="5">The sequence shown here is derived from an EMBL/GenBank/DDBJ whole genome shotgun (WGS) entry which is preliminary data.</text>
</comment>
<dbReference type="RefSeq" id="WP_205016234.1">
    <property type="nucleotide sequence ID" value="NZ_JAFBEI010000001.1"/>
</dbReference>
<gene>
    <name evidence="5" type="ORF">JOC31_000071</name>
</gene>
<proteinExistence type="predicted"/>
<protein>
    <submittedName>
        <fullName evidence="5">Glucan-binding repeat-containing protein</fullName>
    </submittedName>
</protein>
<dbReference type="SUPFAM" id="SSF69360">
    <property type="entry name" value="Cell wall binding repeat"/>
    <property type="match status" value="3"/>
</dbReference>
<feature type="signal peptide" evidence="4">
    <location>
        <begin position="1"/>
        <end position="32"/>
    </location>
</feature>
<feature type="repeat" description="Cell wall-binding" evidence="2">
    <location>
        <begin position="113"/>
        <end position="132"/>
    </location>
</feature>
<evidence type="ECO:0000256" key="2">
    <source>
        <dbReference type="PROSITE-ProRule" id="PRU00591"/>
    </source>
</evidence>
<evidence type="ECO:0000256" key="4">
    <source>
        <dbReference type="SAM" id="SignalP"/>
    </source>
</evidence>
<feature type="region of interest" description="Disordered" evidence="3">
    <location>
        <begin position="38"/>
        <end position="113"/>
    </location>
</feature>
<dbReference type="Proteomes" id="UP000809081">
    <property type="component" value="Unassembled WGS sequence"/>
</dbReference>
<feature type="chain" id="PRO_5046470800" evidence="4">
    <location>
        <begin position="33"/>
        <end position="557"/>
    </location>
</feature>
<keyword evidence="1" id="KW-0677">Repeat</keyword>
<dbReference type="EMBL" id="JAFBEI010000001">
    <property type="protein sequence ID" value="MBM7635280.1"/>
    <property type="molecule type" value="Genomic_DNA"/>
</dbReference>
<organism evidence="5 6">
    <name type="scientific">Streptococcus saliviloxodontae</name>
    <dbReference type="NCBI Taxonomy" id="1349416"/>
    <lineage>
        <taxon>Bacteria</taxon>
        <taxon>Bacillati</taxon>
        <taxon>Bacillota</taxon>
        <taxon>Bacilli</taxon>
        <taxon>Lactobacillales</taxon>
        <taxon>Streptococcaceae</taxon>
        <taxon>Streptococcus</taxon>
    </lineage>
</organism>
<feature type="repeat" description="Cell wall-binding" evidence="2">
    <location>
        <begin position="327"/>
        <end position="346"/>
    </location>
</feature>
<name>A0ABS2PIL6_9STRE</name>
<keyword evidence="6" id="KW-1185">Reference proteome</keyword>
<dbReference type="Pfam" id="PF01473">
    <property type="entry name" value="Choline_bind_1"/>
    <property type="match status" value="2"/>
</dbReference>
<evidence type="ECO:0000256" key="1">
    <source>
        <dbReference type="ARBA" id="ARBA00022737"/>
    </source>
</evidence>
<keyword evidence="4" id="KW-0732">Signal</keyword>